<dbReference type="OrthoDB" id="1433568at2"/>
<evidence type="ECO:0000256" key="1">
    <source>
        <dbReference type="SAM" id="SignalP"/>
    </source>
</evidence>
<name>A0A1G7WTB0_9FLAO</name>
<dbReference type="STRING" id="262004.SAMN04489796_101482"/>
<dbReference type="RefSeq" id="WP_092465984.1">
    <property type="nucleotide sequence ID" value="NZ_FNCZ01000001.1"/>
</dbReference>
<evidence type="ECO:0000313" key="2">
    <source>
        <dbReference type="EMBL" id="SDG75149.1"/>
    </source>
</evidence>
<dbReference type="Proteomes" id="UP000199492">
    <property type="component" value="Unassembled WGS sequence"/>
</dbReference>
<keyword evidence="3" id="KW-1185">Reference proteome</keyword>
<dbReference type="PROSITE" id="PS51257">
    <property type="entry name" value="PROKAR_LIPOPROTEIN"/>
    <property type="match status" value="1"/>
</dbReference>
<dbReference type="AlphaFoldDB" id="A0A1G7WTB0"/>
<proteinExistence type="predicted"/>
<organism evidence="2 3">
    <name type="scientific">Winogradskyella thalassocola</name>
    <dbReference type="NCBI Taxonomy" id="262004"/>
    <lineage>
        <taxon>Bacteria</taxon>
        <taxon>Pseudomonadati</taxon>
        <taxon>Bacteroidota</taxon>
        <taxon>Flavobacteriia</taxon>
        <taxon>Flavobacteriales</taxon>
        <taxon>Flavobacteriaceae</taxon>
        <taxon>Winogradskyella</taxon>
    </lineage>
</organism>
<sequence length="339" mass="38189">MFIKSKYIFVCLLALISCNRKSDSATAVISTVNESEYVINSNYTKGDVRRYGVFPNQKVNQSYLKNILELGDLGIKIRFPKGFYDTNLILKGQQDVSVYFDSAEFSGQVQIVDDTIGKPSQNITFKGKLKTYNKFFVRGSQNISIDTLIISSDTLKNNFNERSLGCNIYSGVKNLRLNYLKIEDLGSGSDYYRYSLAALQIHGWNNNPESIKINEAIIEKSDRHGVYITGNNHTIKKLTVKKVGLGSVEFNHGLEDASNDEIDHIAALWINKCQNSELNSVLIDCEQTNAKITVNFDEGSSGYPTIIDNLKVINNSNYIKMLPNDLTNIVVRHFEETND</sequence>
<reference evidence="3" key="1">
    <citation type="submission" date="2016-10" db="EMBL/GenBank/DDBJ databases">
        <authorList>
            <person name="Varghese N."/>
            <person name="Submissions S."/>
        </authorList>
    </citation>
    <scope>NUCLEOTIDE SEQUENCE [LARGE SCALE GENOMIC DNA]</scope>
    <source>
        <strain evidence="3">DSM 15363</strain>
    </source>
</reference>
<feature type="signal peptide" evidence="1">
    <location>
        <begin position="1"/>
        <end position="22"/>
    </location>
</feature>
<gene>
    <name evidence="2" type="ORF">SAMN04489796_101482</name>
</gene>
<feature type="chain" id="PRO_5011769945" evidence="1">
    <location>
        <begin position="23"/>
        <end position="339"/>
    </location>
</feature>
<dbReference type="EMBL" id="FNCZ01000001">
    <property type="protein sequence ID" value="SDG75149.1"/>
    <property type="molecule type" value="Genomic_DNA"/>
</dbReference>
<protein>
    <submittedName>
        <fullName evidence="2">Uncharacterized protein</fullName>
    </submittedName>
</protein>
<accession>A0A1G7WTB0</accession>
<keyword evidence="1" id="KW-0732">Signal</keyword>
<evidence type="ECO:0000313" key="3">
    <source>
        <dbReference type="Proteomes" id="UP000199492"/>
    </source>
</evidence>